<dbReference type="GO" id="GO:0005778">
    <property type="term" value="C:peroxisomal membrane"/>
    <property type="evidence" value="ECO:0007669"/>
    <property type="project" value="EnsemblFungi"/>
</dbReference>
<evidence type="ECO:0000256" key="9">
    <source>
        <dbReference type="ARBA" id="ARBA00024017"/>
    </source>
</evidence>
<dbReference type="InterPro" id="IPR036322">
    <property type="entry name" value="WD40_repeat_dom_sf"/>
</dbReference>
<feature type="domain" description="EIPR1-like beta-propeller" evidence="12">
    <location>
        <begin position="181"/>
        <end position="307"/>
    </location>
</feature>
<dbReference type="GO" id="GO:0005829">
    <property type="term" value="C:cytosol"/>
    <property type="evidence" value="ECO:0007669"/>
    <property type="project" value="UniProtKB-SubCell"/>
</dbReference>
<evidence type="ECO:0000256" key="6">
    <source>
        <dbReference type="ARBA" id="ARBA00022737"/>
    </source>
</evidence>
<evidence type="ECO:0000256" key="5">
    <source>
        <dbReference type="ARBA" id="ARBA00022574"/>
    </source>
</evidence>
<dbReference type="GO" id="GO:0005053">
    <property type="term" value="F:peroxisome matrix targeting signal-2 binding"/>
    <property type="evidence" value="ECO:0007669"/>
    <property type="project" value="EnsemblFungi"/>
</dbReference>
<dbReference type="FunCoup" id="G0VBW2">
    <property type="interactions" value="516"/>
</dbReference>
<keyword evidence="5 11" id="KW-0853">WD repeat</keyword>
<dbReference type="GO" id="GO:0062137">
    <property type="term" value="C:cargo receptor complex"/>
    <property type="evidence" value="ECO:0007669"/>
    <property type="project" value="EnsemblFungi"/>
</dbReference>
<keyword evidence="8" id="KW-0576">Peroxisome</keyword>
<evidence type="ECO:0000256" key="2">
    <source>
        <dbReference type="ARBA" id="ARBA00004514"/>
    </source>
</evidence>
<evidence type="ECO:0000256" key="1">
    <source>
        <dbReference type="ARBA" id="ARBA00004253"/>
    </source>
</evidence>
<evidence type="ECO:0000256" key="11">
    <source>
        <dbReference type="PROSITE-ProRule" id="PRU00221"/>
    </source>
</evidence>
<comment type="similarity">
    <text evidence="9">Belongs to the WD repeat peroxin-7 family.</text>
</comment>
<evidence type="ECO:0000256" key="10">
    <source>
        <dbReference type="ARBA" id="ARBA00032565"/>
    </source>
</evidence>
<dbReference type="GO" id="GO:0016560">
    <property type="term" value="P:protein import into peroxisome matrix, docking"/>
    <property type="evidence" value="ECO:0007669"/>
    <property type="project" value="EnsemblFungi"/>
</dbReference>
<dbReference type="eggNOG" id="KOG0277">
    <property type="taxonomic scope" value="Eukaryota"/>
</dbReference>
<evidence type="ECO:0000313" key="13">
    <source>
        <dbReference type="EMBL" id="CCC68439.1"/>
    </source>
</evidence>
<dbReference type="PANTHER" id="PTHR46027:SF1">
    <property type="entry name" value="PEROXISOMAL TARGETING SIGNAL 2 RECEPTOR"/>
    <property type="match status" value="1"/>
</dbReference>
<dbReference type="PANTHER" id="PTHR46027">
    <property type="entry name" value="PEROXISOMAL TARGETING SIGNAL 2 RECEPTOR"/>
    <property type="match status" value="1"/>
</dbReference>
<sequence length="375" mass="42825">MLKYHMQGFSGYNVQYSPYFDNKLAVASASNYGLVGNGRLSILDIAPNGQLIETKSFLTQDCLFDIAWNEQHEKQVVVAQGDGSLRLFDIDLAKYPIAIFNEHKKEVMSCNWNLINKTMFTSSSWDGTVKIWSPTRKESLLTLRPTPKWKKHLDSMEPIIPKRRNNIQIQPSHKINMPNNNNNKDCIYQSQFSPHDPNLLICCSGDSYTTIFDLRDPYNTQRNFLSHAGMEVLSADFNKYRPNVLATAGVDNSIRIWDFRMLVARDAAICINEIVNAHDLAVRKVVWSPHHSDILLSTSYDMSCKIWNDLSYDPIQQRKTGKTNSLDFTGNGCRFIMNQHTEFVFGADWSMWGQPGYVASTGWDGNVFIWNGLRG</sequence>
<feature type="repeat" description="WD" evidence="11">
    <location>
        <begin position="275"/>
        <end position="308"/>
    </location>
</feature>
<dbReference type="GeneID" id="96901998"/>
<reference evidence="13 14" key="1">
    <citation type="journal article" date="2011" name="Proc. Natl. Acad. Sci. U.S.A.">
        <title>Evolutionary erosion of yeast sex chromosomes by mating-type switching accidents.</title>
        <authorList>
            <person name="Gordon J.L."/>
            <person name="Armisen D."/>
            <person name="Proux-Wera E."/>
            <person name="Oheigeartaigh S.S."/>
            <person name="Byrne K.P."/>
            <person name="Wolfe K.H."/>
        </authorList>
    </citation>
    <scope>NUCLEOTIDE SEQUENCE [LARGE SCALE GENOMIC DNA]</scope>
    <source>
        <strain evidence="14">ATCC 76901 / BCRC 22586 / CBS 4309 / NBRC 1992 / NRRL Y-12630</strain>
    </source>
</reference>
<evidence type="ECO:0000256" key="8">
    <source>
        <dbReference type="ARBA" id="ARBA00023140"/>
    </source>
</evidence>
<dbReference type="InterPro" id="IPR044536">
    <property type="entry name" value="PEX7"/>
</dbReference>
<dbReference type="SUPFAM" id="SSF50978">
    <property type="entry name" value="WD40 repeat-like"/>
    <property type="match status" value="1"/>
</dbReference>
<dbReference type="SMART" id="SM00320">
    <property type="entry name" value="WD40"/>
    <property type="match status" value="6"/>
</dbReference>
<dbReference type="AlphaFoldDB" id="G0VBW2"/>
<dbReference type="KEGG" id="ncs:NCAS_0B03550"/>
<keyword evidence="14" id="KW-1185">Reference proteome</keyword>
<dbReference type="PROSITE" id="PS50082">
    <property type="entry name" value="WD_REPEATS_2"/>
    <property type="match status" value="3"/>
</dbReference>
<dbReference type="InterPro" id="IPR019775">
    <property type="entry name" value="WD40_repeat_CS"/>
</dbReference>
<dbReference type="PROSITE" id="PS50294">
    <property type="entry name" value="WD_REPEATS_REGION"/>
    <property type="match status" value="1"/>
</dbReference>
<evidence type="ECO:0000259" key="12">
    <source>
        <dbReference type="Pfam" id="PF23609"/>
    </source>
</evidence>
<dbReference type="InterPro" id="IPR059104">
    <property type="entry name" value="Beta-prop_EIPR1-like"/>
</dbReference>
<feature type="repeat" description="WD" evidence="11">
    <location>
        <begin position="243"/>
        <end position="260"/>
    </location>
</feature>
<evidence type="ECO:0000256" key="4">
    <source>
        <dbReference type="ARBA" id="ARBA00022490"/>
    </source>
</evidence>
<dbReference type="InParanoid" id="G0VBW2"/>
<gene>
    <name evidence="13" type="primary">NCAS0B03550</name>
    <name evidence="13" type="ordered locus">NCAS_0B03550</name>
</gene>
<dbReference type="PROSITE" id="PS00678">
    <property type="entry name" value="WD_REPEATS_1"/>
    <property type="match status" value="2"/>
</dbReference>
<comment type="subcellular location">
    <subcellularLocation>
        <location evidence="2">Cytoplasm</location>
        <location evidence="2">Cytosol</location>
    </subcellularLocation>
    <subcellularLocation>
        <location evidence="1">Peroxisome matrix</location>
    </subcellularLocation>
</comment>
<dbReference type="STRING" id="1064592.G0VBW2"/>
<dbReference type="GO" id="GO:0005782">
    <property type="term" value="C:peroxisomal matrix"/>
    <property type="evidence" value="ECO:0007669"/>
    <property type="project" value="UniProtKB-SubCell"/>
</dbReference>
<evidence type="ECO:0000256" key="7">
    <source>
        <dbReference type="ARBA" id="ARBA00022927"/>
    </source>
</evidence>
<dbReference type="OrthoDB" id="273771at2759"/>
<dbReference type="RefSeq" id="XP_003674812.1">
    <property type="nucleotide sequence ID" value="XM_003674764.1"/>
</dbReference>
<dbReference type="Pfam" id="PF23609">
    <property type="entry name" value="Beta-prop_EIPR1"/>
    <property type="match status" value="1"/>
</dbReference>
<feature type="repeat" description="WD" evidence="11">
    <location>
        <begin position="100"/>
        <end position="142"/>
    </location>
</feature>
<evidence type="ECO:0000313" key="14">
    <source>
        <dbReference type="Proteomes" id="UP000001640"/>
    </source>
</evidence>
<organism evidence="13 14">
    <name type="scientific">Naumovozyma castellii</name>
    <name type="common">Yeast</name>
    <name type="synonym">Saccharomyces castellii</name>
    <dbReference type="NCBI Taxonomy" id="27288"/>
    <lineage>
        <taxon>Eukaryota</taxon>
        <taxon>Fungi</taxon>
        <taxon>Dikarya</taxon>
        <taxon>Ascomycota</taxon>
        <taxon>Saccharomycotina</taxon>
        <taxon>Saccharomycetes</taxon>
        <taxon>Saccharomycetales</taxon>
        <taxon>Saccharomycetaceae</taxon>
        <taxon>Naumovozyma</taxon>
    </lineage>
</organism>
<dbReference type="EMBL" id="HE576753">
    <property type="protein sequence ID" value="CCC68439.1"/>
    <property type="molecule type" value="Genomic_DNA"/>
</dbReference>
<keyword evidence="4" id="KW-0963">Cytoplasm</keyword>
<dbReference type="OMA" id="FAVHWNL"/>
<proteinExistence type="inferred from homology"/>
<keyword evidence="3" id="KW-0813">Transport</keyword>
<dbReference type="HOGENOM" id="CLU_046581_1_0_1"/>
<dbReference type="InterPro" id="IPR015943">
    <property type="entry name" value="WD40/YVTN_repeat-like_dom_sf"/>
</dbReference>
<dbReference type="Pfam" id="PF00400">
    <property type="entry name" value="WD40"/>
    <property type="match status" value="2"/>
</dbReference>
<evidence type="ECO:0000256" key="3">
    <source>
        <dbReference type="ARBA" id="ARBA00022448"/>
    </source>
</evidence>
<dbReference type="Gene3D" id="2.130.10.10">
    <property type="entry name" value="YVTN repeat-like/Quinoprotein amine dehydrogenase"/>
    <property type="match status" value="1"/>
</dbReference>
<name>G0VBW2_NAUCA</name>
<protein>
    <recommendedName>
        <fullName evidence="10">Peroxin-7</fullName>
    </recommendedName>
</protein>
<accession>G0VBW2</accession>
<dbReference type="Proteomes" id="UP000001640">
    <property type="component" value="Chromosome 2"/>
</dbReference>
<dbReference type="InterPro" id="IPR001680">
    <property type="entry name" value="WD40_rpt"/>
</dbReference>
<reference key="2">
    <citation type="submission" date="2011-08" db="EMBL/GenBank/DDBJ databases">
        <title>Genome sequence of Naumovozyma castellii.</title>
        <authorList>
            <person name="Gordon J.L."/>
            <person name="Armisen D."/>
            <person name="Proux-Wera E."/>
            <person name="OhEigeartaigh S.S."/>
            <person name="Byrne K.P."/>
            <person name="Wolfe K.H."/>
        </authorList>
    </citation>
    <scope>NUCLEOTIDE SEQUENCE</scope>
    <source>
        <strain>Type strain:CBS 4309</strain>
    </source>
</reference>
<keyword evidence="7" id="KW-0653">Protein transport</keyword>
<keyword evidence="6" id="KW-0677">Repeat</keyword>